<feature type="domain" description="CoA carboxyltransferase C-terminal" evidence="12">
    <location>
        <begin position="39"/>
        <end position="293"/>
    </location>
</feature>
<dbReference type="GO" id="GO:0003989">
    <property type="term" value="F:acetyl-CoA carboxylase activity"/>
    <property type="evidence" value="ECO:0007669"/>
    <property type="project" value="InterPro"/>
</dbReference>
<dbReference type="NCBIfam" id="NF004344">
    <property type="entry name" value="PRK05724.1"/>
    <property type="match status" value="1"/>
</dbReference>
<dbReference type="PRINTS" id="PR01069">
    <property type="entry name" value="ACCCTRFRASEA"/>
</dbReference>
<dbReference type="GO" id="GO:0006633">
    <property type="term" value="P:fatty acid biosynthetic process"/>
    <property type="evidence" value="ECO:0007669"/>
    <property type="project" value="UniProtKB-KW"/>
</dbReference>
<accession>A0A523UMF3</accession>
<keyword evidence="3 10" id="KW-0808">Transferase</keyword>
<keyword evidence="6 10" id="KW-0067">ATP-binding</keyword>
<comment type="subcellular location">
    <subcellularLocation>
        <location evidence="10">Cytoplasm</location>
    </subcellularLocation>
</comment>
<evidence type="ECO:0000256" key="6">
    <source>
        <dbReference type="ARBA" id="ARBA00022840"/>
    </source>
</evidence>
<keyword evidence="4 10" id="KW-0547">Nucleotide-binding</keyword>
<protein>
    <recommendedName>
        <fullName evidence="10">Acetyl-coenzyme A carboxylase carboxyl transferase subunit alpha</fullName>
        <shortName evidence="10">ACCase subunit alpha</shortName>
        <shortName evidence="10">Acetyl-CoA carboxylase carboxyltransferase subunit alpha</shortName>
        <ecNumber evidence="10">2.1.3.15</ecNumber>
    </recommendedName>
</protein>
<comment type="similarity">
    <text evidence="10">Belongs to the AccA family.</text>
</comment>
<organism evidence="13 14">
    <name type="scientific">candidate division TA06 bacterium</name>
    <dbReference type="NCBI Taxonomy" id="2250710"/>
    <lineage>
        <taxon>Bacteria</taxon>
        <taxon>Bacteria division TA06</taxon>
    </lineage>
</organism>
<dbReference type="InterPro" id="IPR029045">
    <property type="entry name" value="ClpP/crotonase-like_dom_sf"/>
</dbReference>
<dbReference type="NCBIfam" id="TIGR00513">
    <property type="entry name" value="accA"/>
    <property type="match status" value="1"/>
</dbReference>
<comment type="subunit">
    <text evidence="10">Acetyl-CoA carboxylase is a heterohexamer composed of biotin carboxyl carrier protein (AccB), biotin carboxylase (AccC) and two subunits each of ACCase subunit alpha (AccA) and ACCase subunit beta (AccD).</text>
</comment>
<dbReference type="GO" id="GO:0005524">
    <property type="term" value="F:ATP binding"/>
    <property type="evidence" value="ECO:0007669"/>
    <property type="project" value="UniProtKB-KW"/>
</dbReference>
<evidence type="ECO:0000256" key="11">
    <source>
        <dbReference type="SAM" id="Coils"/>
    </source>
</evidence>
<dbReference type="GO" id="GO:0009317">
    <property type="term" value="C:acetyl-CoA carboxylase complex"/>
    <property type="evidence" value="ECO:0007669"/>
    <property type="project" value="InterPro"/>
</dbReference>
<evidence type="ECO:0000256" key="4">
    <source>
        <dbReference type="ARBA" id="ARBA00022741"/>
    </source>
</evidence>
<evidence type="ECO:0000256" key="3">
    <source>
        <dbReference type="ARBA" id="ARBA00022679"/>
    </source>
</evidence>
<dbReference type="EC" id="2.1.3.15" evidence="10"/>
<dbReference type="Pfam" id="PF03255">
    <property type="entry name" value="ACCA"/>
    <property type="match status" value="1"/>
</dbReference>
<dbReference type="AlphaFoldDB" id="A0A523UMF3"/>
<reference evidence="13 14" key="1">
    <citation type="submission" date="2019-03" db="EMBL/GenBank/DDBJ databases">
        <title>Metabolic potential of uncultured bacteria and archaea associated with petroleum seepage in deep-sea sediments.</title>
        <authorList>
            <person name="Dong X."/>
            <person name="Hubert C."/>
        </authorList>
    </citation>
    <scope>NUCLEOTIDE SEQUENCE [LARGE SCALE GENOMIC DNA]</scope>
    <source>
        <strain evidence="13">E44_bin18</strain>
    </source>
</reference>
<keyword evidence="5 10" id="KW-0276">Fatty acid metabolism</keyword>
<evidence type="ECO:0000256" key="7">
    <source>
        <dbReference type="ARBA" id="ARBA00023098"/>
    </source>
</evidence>
<evidence type="ECO:0000256" key="2">
    <source>
        <dbReference type="ARBA" id="ARBA00022516"/>
    </source>
</evidence>
<evidence type="ECO:0000313" key="14">
    <source>
        <dbReference type="Proteomes" id="UP000315525"/>
    </source>
</evidence>
<comment type="pathway">
    <text evidence="1 10">Lipid metabolism; malonyl-CoA biosynthesis; malonyl-CoA from acetyl-CoA: step 1/1.</text>
</comment>
<evidence type="ECO:0000313" key="13">
    <source>
        <dbReference type="EMBL" id="TET43707.1"/>
    </source>
</evidence>
<dbReference type="EMBL" id="SOJN01000149">
    <property type="protein sequence ID" value="TET43707.1"/>
    <property type="molecule type" value="Genomic_DNA"/>
</dbReference>
<name>A0A523UMF3_UNCT6</name>
<dbReference type="SUPFAM" id="SSF52096">
    <property type="entry name" value="ClpP/crotonase"/>
    <property type="match status" value="1"/>
</dbReference>
<dbReference type="InterPro" id="IPR011763">
    <property type="entry name" value="COA_CT_C"/>
</dbReference>
<dbReference type="Gene3D" id="3.90.226.10">
    <property type="entry name" value="2-enoyl-CoA Hydratase, Chain A, domain 1"/>
    <property type="match status" value="1"/>
</dbReference>
<keyword evidence="13" id="KW-0436">Ligase</keyword>
<dbReference type="Proteomes" id="UP000315525">
    <property type="component" value="Unassembled WGS sequence"/>
</dbReference>
<evidence type="ECO:0000256" key="1">
    <source>
        <dbReference type="ARBA" id="ARBA00004956"/>
    </source>
</evidence>
<evidence type="ECO:0000256" key="8">
    <source>
        <dbReference type="ARBA" id="ARBA00023160"/>
    </source>
</evidence>
<dbReference type="GO" id="GO:0016743">
    <property type="term" value="F:carboxyl- or carbamoyltransferase activity"/>
    <property type="evidence" value="ECO:0007669"/>
    <property type="project" value="UniProtKB-UniRule"/>
</dbReference>
<evidence type="ECO:0000256" key="5">
    <source>
        <dbReference type="ARBA" id="ARBA00022832"/>
    </source>
</evidence>
<evidence type="ECO:0000259" key="12">
    <source>
        <dbReference type="PROSITE" id="PS50989"/>
    </source>
</evidence>
<dbReference type="NCBIfam" id="NF041504">
    <property type="entry name" value="AccA_sub"/>
    <property type="match status" value="1"/>
</dbReference>
<keyword evidence="10" id="KW-0963">Cytoplasm</keyword>
<dbReference type="HAMAP" id="MF_00823">
    <property type="entry name" value="AcetylCoA_CT_alpha"/>
    <property type="match status" value="1"/>
</dbReference>
<comment type="catalytic activity">
    <reaction evidence="9 10">
        <text>N(6)-carboxybiotinyl-L-lysyl-[protein] + acetyl-CoA = N(6)-biotinyl-L-lysyl-[protein] + malonyl-CoA</text>
        <dbReference type="Rhea" id="RHEA:54728"/>
        <dbReference type="Rhea" id="RHEA-COMP:10505"/>
        <dbReference type="Rhea" id="RHEA-COMP:10506"/>
        <dbReference type="ChEBI" id="CHEBI:57288"/>
        <dbReference type="ChEBI" id="CHEBI:57384"/>
        <dbReference type="ChEBI" id="CHEBI:83144"/>
        <dbReference type="ChEBI" id="CHEBI:83145"/>
        <dbReference type="EC" id="2.1.3.15"/>
    </reaction>
</comment>
<dbReference type="PANTHER" id="PTHR42853:SF3">
    <property type="entry name" value="ACETYL-COENZYME A CARBOXYLASE CARBOXYL TRANSFERASE SUBUNIT ALPHA, CHLOROPLASTIC"/>
    <property type="match status" value="1"/>
</dbReference>
<dbReference type="InterPro" id="IPR001095">
    <property type="entry name" value="Acetyl_CoA_COase_a_su"/>
</dbReference>
<keyword evidence="8 10" id="KW-0275">Fatty acid biosynthesis</keyword>
<feature type="coiled-coil region" evidence="11">
    <location>
        <begin position="12"/>
        <end position="57"/>
    </location>
</feature>
<sequence length="317" mass="35111">MAGVCLDFERPILELEKKIAELKGLASAEKLQVDDEIKRLERKAEKLTKEIYSKLSRWQRVQLARHPSRPYTLDFIKHMADDFIELHGDRLYADDAAIVAGLARIGERQMVVIGHEKGRTTKEKIERNFGMAHPDGFRKALRVMQMATKFKMPIVTFIDSSGAYPGIGAEERGISESIARNMKEMALLPVPIICVITGEGMSGGAIAIALGDRVLIMENAVYSTITPEGCASILWRDSSKAPQAAESLKVSAKDLIQLGVVDEIIEEPLGGAHRNHKEAAENVKSAILRHLAELDKLPSEELTQMRIDKFARIGVSS</sequence>
<evidence type="ECO:0000256" key="9">
    <source>
        <dbReference type="ARBA" id="ARBA00049152"/>
    </source>
</evidence>
<keyword evidence="2 10" id="KW-0444">Lipid biosynthesis</keyword>
<evidence type="ECO:0000256" key="10">
    <source>
        <dbReference type="HAMAP-Rule" id="MF_00823"/>
    </source>
</evidence>
<dbReference type="UniPathway" id="UPA00655">
    <property type="reaction ID" value="UER00711"/>
</dbReference>
<comment type="function">
    <text evidence="10">Component of the acetyl coenzyme A carboxylase (ACC) complex. First, biotin carboxylase catalyzes the carboxylation of biotin on its carrier protein (BCCP) and then the CO(2) group is transferred by the carboxyltransferase to acetyl-CoA to form malonyl-CoA.</text>
</comment>
<proteinExistence type="inferred from homology"/>
<dbReference type="PROSITE" id="PS50989">
    <property type="entry name" value="COA_CT_CTER"/>
    <property type="match status" value="1"/>
</dbReference>
<dbReference type="GO" id="GO:2001295">
    <property type="term" value="P:malonyl-CoA biosynthetic process"/>
    <property type="evidence" value="ECO:0007669"/>
    <property type="project" value="UniProtKB-UniRule"/>
</dbReference>
<comment type="caution">
    <text evidence="13">The sequence shown here is derived from an EMBL/GenBank/DDBJ whole genome shotgun (WGS) entry which is preliminary data.</text>
</comment>
<dbReference type="PANTHER" id="PTHR42853">
    <property type="entry name" value="ACETYL-COENZYME A CARBOXYLASE CARBOXYL TRANSFERASE SUBUNIT ALPHA"/>
    <property type="match status" value="1"/>
</dbReference>
<keyword evidence="7 10" id="KW-0443">Lipid metabolism</keyword>
<keyword evidence="11" id="KW-0175">Coiled coil</keyword>
<gene>
    <name evidence="10" type="primary">accA</name>
    <name evidence="13" type="ORF">E3J62_12670</name>
</gene>